<keyword evidence="2" id="KW-1185">Reference proteome</keyword>
<gene>
    <name evidence="1" type="ORF">EAI_09440</name>
</gene>
<accession>E2BJV6</accession>
<sequence>RTCLFKLDTGFDVCLVNRELVGNRKRSESIDRCRLIYPTGEEVPIRNKVYCQVQLGSFEVKMSMLVVDIEDECLLEADFFEAIGAERIFESLFGNSSCRTK</sequence>
<evidence type="ECO:0000313" key="1">
    <source>
        <dbReference type="EMBL" id="EFN84026.1"/>
    </source>
</evidence>
<proteinExistence type="predicted"/>
<dbReference type="InParanoid" id="E2BJV6"/>
<evidence type="ECO:0008006" key="3">
    <source>
        <dbReference type="Google" id="ProtNLM"/>
    </source>
</evidence>
<feature type="non-terminal residue" evidence="1">
    <location>
        <position position="1"/>
    </location>
</feature>
<dbReference type="Proteomes" id="UP000008237">
    <property type="component" value="Unassembled WGS sequence"/>
</dbReference>
<organism evidence="2">
    <name type="scientific">Harpegnathos saltator</name>
    <name type="common">Jerdon's jumping ant</name>
    <dbReference type="NCBI Taxonomy" id="610380"/>
    <lineage>
        <taxon>Eukaryota</taxon>
        <taxon>Metazoa</taxon>
        <taxon>Ecdysozoa</taxon>
        <taxon>Arthropoda</taxon>
        <taxon>Hexapoda</taxon>
        <taxon>Insecta</taxon>
        <taxon>Pterygota</taxon>
        <taxon>Neoptera</taxon>
        <taxon>Endopterygota</taxon>
        <taxon>Hymenoptera</taxon>
        <taxon>Apocrita</taxon>
        <taxon>Aculeata</taxon>
        <taxon>Formicoidea</taxon>
        <taxon>Formicidae</taxon>
        <taxon>Ponerinae</taxon>
        <taxon>Ponerini</taxon>
        <taxon>Harpegnathos</taxon>
    </lineage>
</organism>
<dbReference type="AlphaFoldDB" id="E2BJV6"/>
<dbReference type="EMBL" id="GL448669">
    <property type="protein sequence ID" value="EFN84026.1"/>
    <property type="molecule type" value="Genomic_DNA"/>
</dbReference>
<feature type="non-terminal residue" evidence="1">
    <location>
        <position position="101"/>
    </location>
</feature>
<reference evidence="1 2" key="1">
    <citation type="journal article" date="2010" name="Science">
        <title>Genomic comparison of the ants Camponotus floridanus and Harpegnathos saltator.</title>
        <authorList>
            <person name="Bonasio R."/>
            <person name="Zhang G."/>
            <person name="Ye C."/>
            <person name="Mutti N.S."/>
            <person name="Fang X."/>
            <person name="Qin N."/>
            <person name="Donahue G."/>
            <person name="Yang P."/>
            <person name="Li Q."/>
            <person name="Li C."/>
            <person name="Zhang P."/>
            <person name="Huang Z."/>
            <person name="Berger S.L."/>
            <person name="Reinberg D."/>
            <person name="Wang J."/>
            <person name="Liebig J."/>
        </authorList>
    </citation>
    <scope>NUCLEOTIDE SEQUENCE [LARGE SCALE GENOMIC DNA]</scope>
    <source>
        <strain evidence="1 2">R22 G/1</strain>
    </source>
</reference>
<name>E2BJV6_HARSA</name>
<protein>
    <recommendedName>
        <fullName evidence="3">Peptidase A2 domain-containing protein</fullName>
    </recommendedName>
</protein>
<evidence type="ECO:0000313" key="2">
    <source>
        <dbReference type="Proteomes" id="UP000008237"/>
    </source>
</evidence>